<protein>
    <recommendedName>
        <fullName evidence="4">Phosphoenolpyruvate protein kinase</fullName>
    </recommendedName>
</protein>
<keyword evidence="1" id="KW-1133">Transmembrane helix</keyword>
<dbReference type="Proteomes" id="UP000198862">
    <property type="component" value="Unassembled WGS sequence"/>
</dbReference>
<dbReference type="OrthoDB" id="282896at2"/>
<evidence type="ECO:0000313" key="3">
    <source>
        <dbReference type="Proteomes" id="UP000198862"/>
    </source>
</evidence>
<sequence>MRWFNLATSNAVTMRSLRVSMVVGTILVAINQADIIIYGELSFSHYIKILLTYCVPYCVSTYASVDSMMNSDTTD</sequence>
<name>A0A1I1QJY5_9GAMM</name>
<dbReference type="RefSeq" id="WP_091988231.1">
    <property type="nucleotide sequence ID" value="NZ_FOLO01000039.1"/>
</dbReference>
<reference evidence="2 3" key="1">
    <citation type="submission" date="2016-10" db="EMBL/GenBank/DDBJ databases">
        <authorList>
            <person name="de Groot N.N."/>
        </authorList>
    </citation>
    <scope>NUCLEOTIDE SEQUENCE [LARGE SCALE GENOMIC DNA]</scope>
    <source>
        <strain evidence="2 3">DSM 6059</strain>
    </source>
</reference>
<proteinExistence type="predicted"/>
<dbReference type="InterPro" id="IPR047700">
    <property type="entry name" value="NrtS-like"/>
</dbReference>
<accession>A0A1I1QJY5</accession>
<keyword evidence="1" id="KW-0812">Transmembrane</keyword>
<feature type="transmembrane region" description="Helical" evidence="1">
    <location>
        <begin position="21"/>
        <end position="39"/>
    </location>
</feature>
<evidence type="ECO:0000256" key="1">
    <source>
        <dbReference type="SAM" id="Phobius"/>
    </source>
</evidence>
<organism evidence="2 3">
    <name type="scientific">Pseudoalteromonas denitrificans DSM 6059</name>
    <dbReference type="NCBI Taxonomy" id="1123010"/>
    <lineage>
        <taxon>Bacteria</taxon>
        <taxon>Pseudomonadati</taxon>
        <taxon>Pseudomonadota</taxon>
        <taxon>Gammaproteobacteria</taxon>
        <taxon>Alteromonadales</taxon>
        <taxon>Pseudoalteromonadaceae</taxon>
        <taxon>Pseudoalteromonas</taxon>
    </lineage>
</organism>
<dbReference type="EMBL" id="FOLO01000039">
    <property type="protein sequence ID" value="SFD18420.1"/>
    <property type="molecule type" value="Genomic_DNA"/>
</dbReference>
<dbReference type="NCBIfam" id="NF038050">
    <property type="entry name" value="NrtS"/>
    <property type="match status" value="1"/>
</dbReference>
<dbReference type="STRING" id="1123010.SAMN02745724_03785"/>
<keyword evidence="1" id="KW-0472">Membrane</keyword>
<evidence type="ECO:0008006" key="4">
    <source>
        <dbReference type="Google" id="ProtNLM"/>
    </source>
</evidence>
<evidence type="ECO:0000313" key="2">
    <source>
        <dbReference type="EMBL" id="SFD18420.1"/>
    </source>
</evidence>
<feature type="transmembrane region" description="Helical" evidence="1">
    <location>
        <begin position="45"/>
        <end position="65"/>
    </location>
</feature>
<keyword evidence="3" id="KW-1185">Reference proteome</keyword>
<gene>
    <name evidence="2" type="ORF">SAMN02745724_03785</name>
</gene>
<dbReference type="AlphaFoldDB" id="A0A1I1QJY5"/>